<evidence type="ECO:0000256" key="9">
    <source>
        <dbReference type="ARBA" id="ARBA00023242"/>
    </source>
</evidence>
<evidence type="ECO:0000256" key="10">
    <source>
        <dbReference type="ARBA" id="ARBA00034617"/>
    </source>
</evidence>
<comment type="catalytic activity">
    <reaction evidence="10">
        <text>Couples ATP hydrolysis with the unwinding of duplex DNA by translocating in the 3'-5' direction.</text>
        <dbReference type="EC" id="5.6.2.4"/>
    </reaction>
</comment>
<keyword evidence="3" id="KW-0547">Nucleotide-binding</keyword>
<dbReference type="SMART" id="SM00490">
    <property type="entry name" value="HELICc"/>
    <property type="match status" value="1"/>
</dbReference>
<dbReference type="GO" id="GO:0005634">
    <property type="term" value="C:nucleus"/>
    <property type="evidence" value="ECO:0007669"/>
    <property type="project" value="UniProtKB-SubCell"/>
</dbReference>
<dbReference type="NCBIfam" id="TIGR00614">
    <property type="entry name" value="recQ_fam"/>
    <property type="match status" value="1"/>
</dbReference>
<dbReference type="InterPro" id="IPR036388">
    <property type="entry name" value="WH-like_DNA-bd_sf"/>
</dbReference>
<dbReference type="Proteomes" id="UP000070501">
    <property type="component" value="Unassembled WGS sequence"/>
</dbReference>
<dbReference type="GO" id="GO:0005737">
    <property type="term" value="C:cytoplasm"/>
    <property type="evidence" value="ECO:0007669"/>
    <property type="project" value="TreeGrafter"/>
</dbReference>
<dbReference type="GO" id="GO:0000724">
    <property type="term" value="P:double-strand break repair via homologous recombination"/>
    <property type="evidence" value="ECO:0007669"/>
    <property type="project" value="TreeGrafter"/>
</dbReference>
<dbReference type="Pfam" id="PF00270">
    <property type="entry name" value="DEAD"/>
    <property type="match status" value="1"/>
</dbReference>
<dbReference type="GO" id="GO:0043138">
    <property type="term" value="F:3'-5' DNA helicase activity"/>
    <property type="evidence" value="ECO:0007669"/>
    <property type="project" value="UniProtKB-EC"/>
</dbReference>
<accession>A0A136JGL7</accession>
<evidence type="ECO:0000256" key="5">
    <source>
        <dbReference type="ARBA" id="ARBA00022806"/>
    </source>
</evidence>
<reference evidence="17" key="1">
    <citation type="submission" date="2016-02" db="EMBL/GenBank/DDBJ databases">
        <title>Draft genome sequence of Microdochium bolleyi, a fungal endophyte of beachgrass.</title>
        <authorList>
            <consortium name="DOE Joint Genome Institute"/>
            <person name="David A.S."/>
            <person name="May G."/>
            <person name="Haridas S."/>
            <person name="Lim J."/>
            <person name="Wang M."/>
            <person name="Labutti K."/>
            <person name="Lipzen A."/>
            <person name="Barry K."/>
            <person name="Grigoriev I.V."/>
        </authorList>
    </citation>
    <scope>NUCLEOTIDE SEQUENCE [LARGE SCALE GENOMIC DNA]</scope>
    <source>
        <strain evidence="17">J235TASD1</strain>
    </source>
</reference>
<dbReference type="InterPro" id="IPR002464">
    <property type="entry name" value="DNA/RNA_helicase_DEAH_CS"/>
</dbReference>
<dbReference type="InterPro" id="IPR018982">
    <property type="entry name" value="RQC_domain"/>
</dbReference>
<dbReference type="SUPFAM" id="SSF47819">
    <property type="entry name" value="HRDC-like"/>
    <property type="match status" value="1"/>
</dbReference>
<dbReference type="InterPro" id="IPR044876">
    <property type="entry name" value="HRDC_dom_sf"/>
</dbReference>
<feature type="region of interest" description="Disordered" evidence="12">
    <location>
        <begin position="1092"/>
        <end position="1117"/>
    </location>
</feature>
<dbReference type="EMBL" id="KQ964246">
    <property type="protein sequence ID" value="KXJ96282.1"/>
    <property type="molecule type" value="Genomic_DNA"/>
</dbReference>
<dbReference type="FunFam" id="3.40.50.300:FF:000537">
    <property type="entry name" value="Bloom syndrome RecQ-like helicase"/>
    <property type="match status" value="1"/>
</dbReference>
<feature type="region of interest" description="Disordered" evidence="12">
    <location>
        <begin position="1279"/>
        <end position="1383"/>
    </location>
</feature>
<keyword evidence="6" id="KW-0067">ATP-binding</keyword>
<evidence type="ECO:0000256" key="11">
    <source>
        <dbReference type="ARBA" id="ARBA00034808"/>
    </source>
</evidence>
<feature type="region of interest" description="Disordered" evidence="12">
    <location>
        <begin position="1032"/>
        <end position="1060"/>
    </location>
</feature>
<dbReference type="OrthoDB" id="10261556at2759"/>
<dbReference type="PROSITE" id="PS51194">
    <property type="entry name" value="HELICASE_CTER"/>
    <property type="match status" value="1"/>
</dbReference>
<dbReference type="Pfam" id="PF16124">
    <property type="entry name" value="RecQ_Zn_bind"/>
    <property type="match status" value="1"/>
</dbReference>
<feature type="region of interest" description="Disordered" evidence="12">
    <location>
        <begin position="1"/>
        <end position="185"/>
    </location>
</feature>
<dbReference type="FunFam" id="3.40.50.300:FF:001975">
    <property type="entry name" value="ATP-dependent DNA helicase"/>
    <property type="match status" value="1"/>
</dbReference>
<feature type="compositionally biased region" description="Gly residues" evidence="12">
    <location>
        <begin position="1352"/>
        <end position="1377"/>
    </location>
</feature>
<dbReference type="PANTHER" id="PTHR13710">
    <property type="entry name" value="DNA HELICASE RECQ FAMILY MEMBER"/>
    <property type="match status" value="1"/>
</dbReference>
<proteinExistence type="inferred from homology"/>
<dbReference type="InterPro" id="IPR027417">
    <property type="entry name" value="P-loop_NTPase"/>
</dbReference>
<gene>
    <name evidence="16" type="ORF">Micbo1qcDRAFT_201302</name>
</gene>
<dbReference type="GO" id="GO:0005694">
    <property type="term" value="C:chromosome"/>
    <property type="evidence" value="ECO:0007669"/>
    <property type="project" value="TreeGrafter"/>
</dbReference>
<evidence type="ECO:0000259" key="15">
    <source>
        <dbReference type="PROSITE" id="PS51194"/>
    </source>
</evidence>
<dbReference type="InterPro" id="IPR002121">
    <property type="entry name" value="HRDC_dom"/>
</dbReference>
<dbReference type="PROSITE" id="PS50967">
    <property type="entry name" value="HRDC"/>
    <property type="match status" value="1"/>
</dbReference>
<keyword evidence="8" id="KW-0413">Isomerase</keyword>
<dbReference type="PROSITE" id="PS00690">
    <property type="entry name" value="DEAH_ATP_HELICASE"/>
    <property type="match status" value="1"/>
</dbReference>
<dbReference type="Pfam" id="PF00271">
    <property type="entry name" value="Helicase_C"/>
    <property type="match status" value="1"/>
</dbReference>
<dbReference type="GO" id="GO:0006260">
    <property type="term" value="P:DNA replication"/>
    <property type="evidence" value="ECO:0007669"/>
    <property type="project" value="InterPro"/>
</dbReference>
<dbReference type="GO" id="GO:0009378">
    <property type="term" value="F:four-way junction helicase activity"/>
    <property type="evidence" value="ECO:0007669"/>
    <property type="project" value="TreeGrafter"/>
</dbReference>
<dbReference type="PANTHER" id="PTHR13710:SF153">
    <property type="entry name" value="RECQ-LIKE DNA HELICASE BLM"/>
    <property type="match status" value="1"/>
</dbReference>
<dbReference type="InParanoid" id="A0A136JGL7"/>
<evidence type="ECO:0000256" key="8">
    <source>
        <dbReference type="ARBA" id="ARBA00023235"/>
    </source>
</evidence>
<keyword evidence="4" id="KW-0378">Hydrolase</keyword>
<dbReference type="SUPFAM" id="SSF52540">
    <property type="entry name" value="P-loop containing nucleoside triphosphate hydrolases"/>
    <property type="match status" value="1"/>
</dbReference>
<evidence type="ECO:0000313" key="16">
    <source>
        <dbReference type="EMBL" id="KXJ96282.1"/>
    </source>
</evidence>
<feature type="region of interest" description="Disordered" evidence="12">
    <location>
        <begin position="450"/>
        <end position="473"/>
    </location>
</feature>
<dbReference type="InterPro" id="IPR011545">
    <property type="entry name" value="DEAD/DEAH_box_helicase_dom"/>
</dbReference>
<dbReference type="InterPro" id="IPR004589">
    <property type="entry name" value="DNA_helicase_ATP-dep_RecQ"/>
</dbReference>
<keyword evidence="9" id="KW-0539">Nucleus</keyword>
<dbReference type="GO" id="GO:0005524">
    <property type="term" value="F:ATP binding"/>
    <property type="evidence" value="ECO:0007669"/>
    <property type="project" value="UniProtKB-KW"/>
</dbReference>
<feature type="compositionally biased region" description="Polar residues" evidence="12">
    <location>
        <begin position="1310"/>
        <end position="1326"/>
    </location>
</feature>
<feature type="compositionally biased region" description="Polar residues" evidence="12">
    <location>
        <begin position="67"/>
        <end position="80"/>
    </location>
</feature>
<organism evidence="16 17">
    <name type="scientific">Microdochium bolleyi</name>
    <dbReference type="NCBI Taxonomy" id="196109"/>
    <lineage>
        <taxon>Eukaryota</taxon>
        <taxon>Fungi</taxon>
        <taxon>Dikarya</taxon>
        <taxon>Ascomycota</taxon>
        <taxon>Pezizomycotina</taxon>
        <taxon>Sordariomycetes</taxon>
        <taxon>Xylariomycetidae</taxon>
        <taxon>Xylariales</taxon>
        <taxon>Microdochiaceae</taxon>
        <taxon>Microdochium</taxon>
    </lineage>
</organism>
<evidence type="ECO:0000256" key="12">
    <source>
        <dbReference type="SAM" id="MobiDB-lite"/>
    </source>
</evidence>
<keyword evidence="7" id="KW-0238">DNA-binding</keyword>
<dbReference type="InterPro" id="IPR010997">
    <property type="entry name" value="HRDC-like_sf"/>
</dbReference>
<dbReference type="InterPro" id="IPR014001">
    <property type="entry name" value="Helicase_ATP-bd"/>
</dbReference>
<dbReference type="CDD" id="cd17920">
    <property type="entry name" value="DEXHc_RecQ"/>
    <property type="match status" value="1"/>
</dbReference>
<dbReference type="InterPro" id="IPR001650">
    <property type="entry name" value="Helicase_C-like"/>
</dbReference>
<dbReference type="Gene3D" id="1.10.150.80">
    <property type="entry name" value="HRDC domain"/>
    <property type="match status" value="1"/>
</dbReference>
<feature type="domain" description="Helicase C-terminal" evidence="15">
    <location>
        <begin position="742"/>
        <end position="887"/>
    </location>
</feature>
<name>A0A136JGL7_9PEZI</name>
<dbReference type="Gene3D" id="3.40.50.300">
    <property type="entry name" value="P-loop containing nucleotide triphosphate hydrolases"/>
    <property type="match status" value="2"/>
</dbReference>
<evidence type="ECO:0000256" key="1">
    <source>
        <dbReference type="ARBA" id="ARBA00004123"/>
    </source>
</evidence>
<comment type="subcellular location">
    <subcellularLocation>
        <location evidence="1">Nucleus</location>
    </subcellularLocation>
</comment>
<feature type="compositionally biased region" description="Low complexity" evidence="12">
    <location>
        <begin position="1338"/>
        <end position="1351"/>
    </location>
</feature>
<dbReference type="STRING" id="196109.A0A136JGL7"/>
<dbReference type="PROSITE" id="PS51192">
    <property type="entry name" value="HELICASE_ATP_BIND_1"/>
    <property type="match status" value="1"/>
</dbReference>
<evidence type="ECO:0000259" key="14">
    <source>
        <dbReference type="PROSITE" id="PS51192"/>
    </source>
</evidence>
<dbReference type="Gene3D" id="1.10.10.10">
    <property type="entry name" value="Winged helix-like DNA-binding domain superfamily/Winged helix DNA-binding domain"/>
    <property type="match status" value="1"/>
</dbReference>
<evidence type="ECO:0000313" key="17">
    <source>
        <dbReference type="Proteomes" id="UP000070501"/>
    </source>
</evidence>
<evidence type="ECO:0000256" key="7">
    <source>
        <dbReference type="ARBA" id="ARBA00023125"/>
    </source>
</evidence>
<keyword evidence="17" id="KW-1185">Reference proteome</keyword>
<dbReference type="EC" id="5.6.2.4" evidence="11"/>
<evidence type="ECO:0000259" key="13">
    <source>
        <dbReference type="PROSITE" id="PS50967"/>
    </source>
</evidence>
<keyword evidence="5" id="KW-0347">Helicase</keyword>
<evidence type="ECO:0000256" key="3">
    <source>
        <dbReference type="ARBA" id="ARBA00022741"/>
    </source>
</evidence>
<dbReference type="Pfam" id="PF09382">
    <property type="entry name" value="RQC"/>
    <property type="match status" value="1"/>
</dbReference>
<comment type="similarity">
    <text evidence="2">Belongs to the helicase family. RecQ subfamily.</text>
</comment>
<protein>
    <recommendedName>
        <fullName evidence="11">DNA 3'-5' helicase</fullName>
        <ecNumber evidence="11">5.6.2.4</ecNumber>
    </recommendedName>
</protein>
<dbReference type="CDD" id="cd18794">
    <property type="entry name" value="SF2_C_RecQ"/>
    <property type="match status" value="1"/>
</dbReference>
<dbReference type="InterPro" id="IPR032284">
    <property type="entry name" value="RecQ_Zn-bd"/>
</dbReference>
<dbReference type="GO" id="GO:0016787">
    <property type="term" value="F:hydrolase activity"/>
    <property type="evidence" value="ECO:0007669"/>
    <property type="project" value="UniProtKB-KW"/>
</dbReference>
<sequence>MRSRIKKTASSSPNKKKAKIRAGASQTPSRRHVLSSDDEDTEAAIVPRSSPLANSSRRLESVRQKRPSPTKSVPWSQSPSPLKGDLSAAVQPVSEPATIFPHQTTHPVGSASSRDDDSGSRVIQDSDDEFLTPPSRHTNANGSDLRDVGVENDSEQVDEVHSPSRNRKQAQRCSPGPKKSETALASRVTLSRPISDIELASNDILELFLANPLALEKQRTHLAQKVTENTEAFRKALRLKDTAARQEAKHEKEQLTQQQKALEYVASEYRTYKDFLAKMDALLNRISNAYEQDLNTDEDEARLEEMHEQEANHKTRLLERLHAAGINNAALFATEEPVSVYETMDLVGSTQVPLGNRGSRKTPGYMQPDGSGTQVILQTQVQKQSQLVTASPRRLLQQAPSAPPESYDLDDFSIDFDDDELEFMESTYGGQPQMTVPPRTTVRQTNQHLSSAATTSYPSYNTHRTRSPMQASNSKSVEYISDYSDDLDEMKKVQNSTSRAQYPAEMMKFPWSGEVKRALKDRFRMSGFRHNQLEAINATLAGKDAFVLMPTGGGKSLCYQLPAVVSSGKSHGITIVVSPLLSLMQDQVEHLEKLNIRALSFNGDTAKRERSHIMSAFQERNPELILQMLYVTPEMINKSDNFVEGLRTLYEKQKIARLVIDEAHCVSQWGHDFRPDYKALGDFRRKFPGVPVMALTATATQNVIMDVKHNLGIDKCEEFTQSFNRSNLYYEVRRKEKDNINTIADLILEKFEDQAGIVYTLSRASTEKIAKKLCERGIAAHHYHAAMTKDDKIHVQREWQKSNIKVVVATIAFGMGIDKPDVRFVIHHSVPKSLEGYYQETGRAGRDGQPSECYLYFGFQDLAQLRKMIADGDGNHAQKERQRNMLNTVASFCDNQSDCRRVEVLRYFGERFDKADCGQNCDNCRNNDAFEMTDFSDVAKAALGLIEVADRLTLVQCTEYLTAKKKKSEYQVAAHGFHGAASHLPKFEVHRIIDKLAAERALVEQNVVNKNQKMAIQYFKRGEKPAPVAKAKKRAKASGAEAVPSTIVSSPPGKARKGKQRQVAAVAYSDDDFGNHANNYEHDGFVVADDETDDDFEEMPQPPKRRKAQQQQTLGPPIARDARVDQLSDLHKALVAGFVQEAAIFEENLRNKKGLRRPLFKEQEFREMAIRLTVTLQQMSRIPGIDQEKVTKFGDKFIPLIRQFEQQSKLVMGSETGTSMSAGLCVDEDVVDLISDDEGEDLFDDEMDEDAEGETSHHFNSAGDNADVQAFYNRLKSIQTEEAATKPKKGSRSESTGSRGKRSYPKGGKQSYQRKASGSSSKSFKTNAGVRKKGAASGGPRSAGSGSARSFSGGGGGSGIGSTSGSGLSRSGGGFSGIGLMRH</sequence>
<dbReference type="SMART" id="SM00487">
    <property type="entry name" value="DEXDc"/>
    <property type="match status" value="1"/>
</dbReference>
<evidence type="ECO:0000256" key="4">
    <source>
        <dbReference type="ARBA" id="ARBA00022801"/>
    </source>
</evidence>
<dbReference type="GO" id="GO:0003677">
    <property type="term" value="F:DNA binding"/>
    <property type="evidence" value="ECO:0007669"/>
    <property type="project" value="UniProtKB-KW"/>
</dbReference>
<evidence type="ECO:0000256" key="2">
    <source>
        <dbReference type="ARBA" id="ARBA00005446"/>
    </source>
</evidence>
<feature type="domain" description="HRDC" evidence="13">
    <location>
        <begin position="1131"/>
        <end position="1211"/>
    </location>
</feature>
<evidence type="ECO:0000256" key="6">
    <source>
        <dbReference type="ARBA" id="ARBA00022840"/>
    </source>
</evidence>
<feature type="domain" description="Helicase ATP-binding" evidence="14">
    <location>
        <begin position="536"/>
        <end position="717"/>
    </location>
</feature>